<feature type="region of interest" description="Disordered" evidence="1">
    <location>
        <begin position="1"/>
        <end position="55"/>
    </location>
</feature>
<dbReference type="Proteomes" id="UP000613011">
    <property type="component" value="Unassembled WGS sequence"/>
</dbReference>
<dbReference type="EMBL" id="JAEQNA010000001">
    <property type="protein sequence ID" value="MBL0419715.1"/>
    <property type="molecule type" value="Genomic_DNA"/>
</dbReference>
<evidence type="ECO:0000256" key="1">
    <source>
        <dbReference type="SAM" id="MobiDB-lite"/>
    </source>
</evidence>
<gene>
    <name evidence="2" type="ORF">JI739_05065</name>
</gene>
<reference evidence="2" key="1">
    <citation type="submission" date="2021-01" db="EMBL/GenBank/DDBJ databases">
        <title>Ramlibacter sp. strain AW1 16S ribosomal RNA gene Genome sequencing and assembly.</title>
        <authorList>
            <person name="Kang M."/>
        </authorList>
    </citation>
    <scope>NUCLEOTIDE SEQUENCE</scope>
    <source>
        <strain evidence="2">AW1</strain>
    </source>
</reference>
<comment type="caution">
    <text evidence="2">The sequence shown here is derived from an EMBL/GenBank/DDBJ whole genome shotgun (WGS) entry which is preliminary data.</text>
</comment>
<name>A0A936ZRH8_9BURK</name>
<dbReference type="RefSeq" id="WP_201682724.1">
    <property type="nucleotide sequence ID" value="NZ_JAEQNA010000001.1"/>
</dbReference>
<sequence>MQDDSPLEDAPRPRPRPARPASQSTTATLPDRHPRQLGGDVHGPDDARASVAAGTETRQIRALLTQLRAQASRDLTAQAMLGQAELSAARLASCLGGPEISEAHLRSVTRTLSIAAPRLEPQEQAGSGVTPKTGASVSADQLLIALHKGLIGALRPQDGPLNARFSPWFEEHLHALARTRPGTAPLEIATELRIAQDDQQPATMARHWSWQWQALAAKTDDLFAIGRASTDLLTRLHGRADGMQARAWVGLWVDLAEASVRWDPHVRAYANPLNFSTFLQIAIDGAERRQARGGDTKEWLAASGSELALRLGPREPLRRQFELAVAHCKRDLDERHHASINALASGFRAAATVPPAQPSPPQPGGSRSTAMPGADGATTNPH</sequence>
<feature type="region of interest" description="Disordered" evidence="1">
    <location>
        <begin position="349"/>
        <end position="382"/>
    </location>
</feature>
<evidence type="ECO:0000313" key="3">
    <source>
        <dbReference type="Proteomes" id="UP000613011"/>
    </source>
</evidence>
<organism evidence="2 3">
    <name type="scientific">Ramlibacter aurantiacus</name>
    <dbReference type="NCBI Taxonomy" id="2801330"/>
    <lineage>
        <taxon>Bacteria</taxon>
        <taxon>Pseudomonadati</taxon>
        <taxon>Pseudomonadota</taxon>
        <taxon>Betaproteobacteria</taxon>
        <taxon>Burkholderiales</taxon>
        <taxon>Comamonadaceae</taxon>
        <taxon>Ramlibacter</taxon>
    </lineage>
</organism>
<proteinExistence type="predicted"/>
<keyword evidence="3" id="KW-1185">Reference proteome</keyword>
<dbReference type="AlphaFoldDB" id="A0A936ZRH8"/>
<accession>A0A936ZRH8</accession>
<protein>
    <submittedName>
        <fullName evidence="2">Uncharacterized protein</fullName>
    </submittedName>
</protein>
<evidence type="ECO:0000313" key="2">
    <source>
        <dbReference type="EMBL" id="MBL0419715.1"/>
    </source>
</evidence>